<dbReference type="InterPro" id="IPR008271">
    <property type="entry name" value="Ser/Thr_kinase_AS"/>
</dbReference>
<keyword evidence="1" id="KW-0808">Transferase</keyword>
<dbReference type="PANTHER" id="PTHR46146">
    <property type="entry name" value="SERINE/THREONINE-PROTEIN KINASE-LIKE PROTEIN CCR4"/>
    <property type="match status" value="1"/>
</dbReference>
<evidence type="ECO:0000256" key="1">
    <source>
        <dbReference type="ARBA" id="ARBA00022679"/>
    </source>
</evidence>
<dbReference type="PROSITE" id="PS00108">
    <property type="entry name" value="PROTEIN_KINASE_ST"/>
    <property type="match status" value="1"/>
</dbReference>
<keyword evidence="2 5" id="KW-0547">Nucleotide-binding</keyword>
<feature type="binding site" evidence="5">
    <location>
        <position position="44"/>
    </location>
    <ligand>
        <name>ATP</name>
        <dbReference type="ChEBI" id="CHEBI:30616"/>
    </ligand>
</feature>
<keyword evidence="6" id="KW-0723">Serine/threonine-protein kinase</keyword>
<feature type="domain" description="Protein kinase" evidence="7">
    <location>
        <begin position="16"/>
        <end position="301"/>
    </location>
</feature>
<evidence type="ECO:0000256" key="4">
    <source>
        <dbReference type="ARBA" id="ARBA00022840"/>
    </source>
</evidence>
<keyword evidence="3" id="KW-0418">Kinase</keyword>
<dbReference type="Proteomes" id="UP001634007">
    <property type="component" value="Unassembled WGS sequence"/>
</dbReference>
<dbReference type="GO" id="GO:0005524">
    <property type="term" value="F:ATP binding"/>
    <property type="evidence" value="ECO:0007669"/>
    <property type="project" value="UniProtKB-UniRule"/>
</dbReference>
<dbReference type="InterPro" id="IPR017441">
    <property type="entry name" value="Protein_kinase_ATP_BS"/>
</dbReference>
<comment type="caution">
    <text evidence="8">The sequence shown here is derived from an EMBL/GenBank/DDBJ whole genome shotgun (WGS) entry which is preliminary data.</text>
</comment>
<sequence>MEEFKYEALVEATESFSPSRLVGKGSHGCVYKGVLGDDRVIAVKTLSLALRALHDNSKLHNETRILSSLADPDNSSSSLSDHVIKLLGTSQDPSQNEVLVIEFMPNGSLHDLLHPPANGAPPPTWPARLRIALQVARALQSLHGRKPFIVHRDIKSANILFDSEWNAKLADFGLAVMDSDDRLDSPAGTIGYLDPNYTCPSKLSRKNDVFSFGVVLLEIMSGRKAMDVSKQTASIVDWAISLLEGQRAMDICDPRISLPSAVPFRHMVHLAGRCVAADEGSRPSVSEIVMEMERVLPHHRVRVPAWLSPWRSLALLKRWRKHARRCNTSTLVKPGAQKGEIQGDMLSGKV</sequence>
<accession>A0ABD3JCT2</accession>
<protein>
    <recommendedName>
        <fullName evidence="7">Protein kinase domain-containing protein</fullName>
    </recommendedName>
</protein>
<dbReference type="InterPro" id="IPR011009">
    <property type="entry name" value="Kinase-like_dom_sf"/>
</dbReference>
<dbReference type="InterPro" id="IPR000719">
    <property type="entry name" value="Prot_kinase_dom"/>
</dbReference>
<reference evidence="8 9" key="1">
    <citation type="submission" date="2024-11" db="EMBL/GenBank/DDBJ databases">
        <title>Chromosome-level genome assembly of Eucalyptus globulus Labill. provides insights into its genome evolution.</title>
        <authorList>
            <person name="Li X."/>
        </authorList>
    </citation>
    <scope>NUCLEOTIDE SEQUENCE [LARGE SCALE GENOMIC DNA]</scope>
    <source>
        <strain evidence="8">CL2024</strain>
        <tissue evidence="8">Fresh tender leaves</tissue>
    </source>
</reference>
<dbReference type="SUPFAM" id="SSF56112">
    <property type="entry name" value="Protein kinase-like (PK-like)"/>
    <property type="match status" value="1"/>
</dbReference>
<proteinExistence type="inferred from homology"/>
<dbReference type="Gene3D" id="1.10.510.10">
    <property type="entry name" value="Transferase(Phosphotransferase) domain 1"/>
    <property type="match status" value="1"/>
</dbReference>
<gene>
    <name evidence="8" type="ORF">ACJRO7_036222</name>
</gene>
<dbReference type="Gene3D" id="3.30.200.20">
    <property type="entry name" value="Phosphorylase Kinase, domain 1"/>
    <property type="match status" value="1"/>
</dbReference>
<dbReference type="PANTHER" id="PTHR46146:SF23">
    <property type="entry name" value="PROTEIN KINASE DOMAIN-CONTAINING PROTEIN"/>
    <property type="match status" value="1"/>
</dbReference>
<evidence type="ECO:0000256" key="6">
    <source>
        <dbReference type="RuleBase" id="RU000304"/>
    </source>
</evidence>
<dbReference type="PROSITE" id="PS50011">
    <property type="entry name" value="PROTEIN_KINASE_DOM"/>
    <property type="match status" value="1"/>
</dbReference>
<organism evidence="8 9">
    <name type="scientific">Eucalyptus globulus</name>
    <name type="common">Tasmanian blue gum</name>
    <dbReference type="NCBI Taxonomy" id="34317"/>
    <lineage>
        <taxon>Eukaryota</taxon>
        <taxon>Viridiplantae</taxon>
        <taxon>Streptophyta</taxon>
        <taxon>Embryophyta</taxon>
        <taxon>Tracheophyta</taxon>
        <taxon>Spermatophyta</taxon>
        <taxon>Magnoliopsida</taxon>
        <taxon>eudicotyledons</taxon>
        <taxon>Gunneridae</taxon>
        <taxon>Pentapetalae</taxon>
        <taxon>rosids</taxon>
        <taxon>malvids</taxon>
        <taxon>Myrtales</taxon>
        <taxon>Myrtaceae</taxon>
        <taxon>Myrtoideae</taxon>
        <taxon>Eucalypteae</taxon>
        <taxon>Eucalyptus</taxon>
    </lineage>
</organism>
<evidence type="ECO:0000256" key="3">
    <source>
        <dbReference type="ARBA" id="ARBA00022777"/>
    </source>
</evidence>
<dbReference type="Pfam" id="PF00069">
    <property type="entry name" value="Pkinase"/>
    <property type="match status" value="1"/>
</dbReference>
<evidence type="ECO:0000259" key="7">
    <source>
        <dbReference type="PROSITE" id="PS50011"/>
    </source>
</evidence>
<keyword evidence="9" id="KW-1185">Reference proteome</keyword>
<evidence type="ECO:0000256" key="2">
    <source>
        <dbReference type="ARBA" id="ARBA00022741"/>
    </source>
</evidence>
<evidence type="ECO:0000313" key="8">
    <source>
        <dbReference type="EMBL" id="KAL3724164.1"/>
    </source>
</evidence>
<dbReference type="SMART" id="SM00220">
    <property type="entry name" value="S_TKc"/>
    <property type="match status" value="1"/>
</dbReference>
<evidence type="ECO:0000256" key="5">
    <source>
        <dbReference type="PROSITE-ProRule" id="PRU10141"/>
    </source>
</evidence>
<keyword evidence="4 5" id="KW-0067">ATP-binding</keyword>
<name>A0ABD3JCT2_EUCGL</name>
<dbReference type="EMBL" id="JBJKBG010000009">
    <property type="protein sequence ID" value="KAL3724164.1"/>
    <property type="molecule type" value="Genomic_DNA"/>
</dbReference>
<comment type="similarity">
    <text evidence="6">Belongs to the protein kinase superfamily.</text>
</comment>
<dbReference type="AlphaFoldDB" id="A0ABD3JCT2"/>
<dbReference type="PROSITE" id="PS00107">
    <property type="entry name" value="PROTEIN_KINASE_ATP"/>
    <property type="match status" value="1"/>
</dbReference>
<dbReference type="GO" id="GO:0004674">
    <property type="term" value="F:protein serine/threonine kinase activity"/>
    <property type="evidence" value="ECO:0007669"/>
    <property type="project" value="UniProtKB-KW"/>
</dbReference>
<evidence type="ECO:0000313" key="9">
    <source>
        <dbReference type="Proteomes" id="UP001634007"/>
    </source>
</evidence>